<dbReference type="GO" id="GO:0006950">
    <property type="term" value="P:response to stress"/>
    <property type="evidence" value="ECO:0007669"/>
    <property type="project" value="TreeGrafter"/>
</dbReference>
<organism evidence="3">
    <name type="scientific">Alsobacter sp. KACC 23698</name>
    <dbReference type="NCBI Taxonomy" id="3149229"/>
    <lineage>
        <taxon>Bacteria</taxon>
        <taxon>Pseudomonadati</taxon>
        <taxon>Pseudomonadota</taxon>
        <taxon>Alphaproteobacteria</taxon>
        <taxon>Hyphomicrobiales</taxon>
        <taxon>Alsobacteraceae</taxon>
        <taxon>Alsobacter</taxon>
    </lineage>
</organism>
<dbReference type="InterPro" id="IPR039422">
    <property type="entry name" value="MarR/SlyA-like"/>
</dbReference>
<dbReference type="SUPFAM" id="SSF46785">
    <property type="entry name" value="Winged helix' DNA-binding domain"/>
    <property type="match status" value="1"/>
</dbReference>
<dbReference type="AlphaFoldDB" id="A0AAU7JK46"/>
<proteinExistence type="predicted"/>
<accession>A0AAU7JK46</accession>
<dbReference type="Pfam" id="PF13463">
    <property type="entry name" value="HTH_27"/>
    <property type="match status" value="1"/>
</dbReference>
<keyword evidence="1" id="KW-0175">Coiled coil</keyword>
<sequence>MYLHVMNADRRPEVETPPYPEGLPPDLPLCFARSAIMAARSLMRVYNAFMRETGLQMAQFSVLAAFKIDRYETLSHLADALALERTTLLRNIDQMRRSGLVAPVQSSGRGKRYRLTPKGEEAMARALPFWRKAQDAFTAELGPDAAQSYRRELARLRRTADALAARLADDRDATPPA</sequence>
<dbReference type="SMART" id="SM00347">
    <property type="entry name" value="HTH_MARR"/>
    <property type="match status" value="1"/>
</dbReference>
<dbReference type="EMBL" id="CP157484">
    <property type="protein sequence ID" value="XBO40551.1"/>
    <property type="molecule type" value="Genomic_DNA"/>
</dbReference>
<reference evidence="3" key="1">
    <citation type="submission" date="2024-05" db="EMBL/GenBank/DDBJ databases">
        <authorList>
            <person name="Kim S."/>
            <person name="Heo J."/>
            <person name="Choi H."/>
            <person name="Choi Y."/>
            <person name="Kwon S.-W."/>
            <person name="Kim Y."/>
        </authorList>
    </citation>
    <scope>NUCLEOTIDE SEQUENCE</scope>
    <source>
        <strain evidence="3">KACC 23698</strain>
    </source>
</reference>
<feature type="coiled-coil region" evidence="1">
    <location>
        <begin position="146"/>
        <end position="173"/>
    </location>
</feature>
<protein>
    <submittedName>
        <fullName evidence="3">MarR family winged helix-turn-helix transcriptional regulator</fullName>
    </submittedName>
</protein>
<name>A0AAU7JK46_9HYPH</name>
<evidence type="ECO:0000256" key="1">
    <source>
        <dbReference type="SAM" id="Coils"/>
    </source>
</evidence>
<dbReference type="PANTHER" id="PTHR33164">
    <property type="entry name" value="TRANSCRIPTIONAL REGULATOR, MARR FAMILY"/>
    <property type="match status" value="1"/>
</dbReference>
<dbReference type="Gene3D" id="1.10.10.10">
    <property type="entry name" value="Winged helix-like DNA-binding domain superfamily/Winged helix DNA-binding domain"/>
    <property type="match status" value="1"/>
</dbReference>
<gene>
    <name evidence="3" type="ORF">ABEG18_07245</name>
</gene>
<dbReference type="PANTHER" id="PTHR33164:SF105">
    <property type="entry name" value="TRANSCRIPTIONAL REPRESSOR PROTEIN-RELATED"/>
    <property type="match status" value="1"/>
</dbReference>
<dbReference type="PROSITE" id="PS50995">
    <property type="entry name" value="HTH_MARR_2"/>
    <property type="match status" value="1"/>
</dbReference>
<feature type="domain" description="HTH marR-type" evidence="2">
    <location>
        <begin position="28"/>
        <end position="165"/>
    </location>
</feature>
<dbReference type="RefSeq" id="WP_406857410.1">
    <property type="nucleotide sequence ID" value="NZ_CP157484.1"/>
</dbReference>
<dbReference type="InterPro" id="IPR036390">
    <property type="entry name" value="WH_DNA-bd_sf"/>
</dbReference>
<evidence type="ECO:0000259" key="2">
    <source>
        <dbReference type="PROSITE" id="PS50995"/>
    </source>
</evidence>
<dbReference type="InterPro" id="IPR000835">
    <property type="entry name" value="HTH_MarR-typ"/>
</dbReference>
<dbReference type="GO" id="GO:0003700">
    <property type="term" value="F:DNA-binding transcription factor activity"/>
    <property type="evidence" value="ECO:0007669"/>
    <property type="project" value="InterPro"/>
</dbReference>
<evidence type="ECO:0000313" key="3">
    <source>
        <dbReference type="EMBL" id="XBO40551.1"/>
    </source>
</evidence>
<dbReference type="InterPro" id="IPR036388">
    <property type="entry name" value="WH-like_DNA-bd_sf"/>
</dbReference>